<protein>
    <submittedName>
        <fullName evidence="5">Tagaturonate reductase</fullName>
    </submittedName>
</protein>
<dbReference type="SUPFAM" id="SSF48179">
    <property type="entry name" value="6-phosphogluconate dehydrogenase C-terminal domain-like"/>
    <property type="match status" value="1"/>
</dbReference>
<dbReference type="InterPro" id="IPR013328">
    <property type="entry name" value="6PGD_dom2"/>
</dbReference>
<dbReference type="AlphaFoldDB" id="A0A327WQE4"/>
<dbReference type="GO" id="GO:0019592">
    <property type="term" value="P:mannitol catabolic process"/>
    <property type="evidence" value="ECO:0007669"/>
    <property type="project" value="TreeGrafter"/>
</dbReference>
<dbReference type="EMBL" id="QLMC01000005">
    <property type="protein sequence ID" value="RAJ94179.1"/>
    <property type="molecule type" value="Genomic_DNA"/>
</dbReference>
<dbReference type="PANTHER" id="PTHR30524:SF0">
    <property type="entry name" value="ALTRONATE OXIDOREDUCTASE-RELATED"/>
    <property type="match status" value="1"/>
</dbReference>
<keyword evidence="6" id="KW-1185">Reference proteome</keyword>
<dbReference type="InterPro" id="IPR013131">
    <property type="entry name" value="Mannitol_DH_N"/>
</dbReference>
<dbReference type="InterPro" id="IPR008927">
    <property type="entry name" value="6-PGluconate_DH-like_C_sf"/>
</dbReference>
<dbReference type="PROSITE" id="PS00974">
    <property type="entry name" value="MANNITOL_DHGENASE"/>
    <property type="match status" value="1"/>
</dbReference>
<evidence type="ECO:0000256" key="1">
    <source>
        <dbReference type="ARBA" id="ARBA00023002"/>
    </source>
</evidence>
<dbReference type="NCBIfam" id="NF002969">
    <property type="entry name" value="PRK03643.1"/>
    <property type="match status" value="1"/>
</dbReference>
<name>A0A327WQE4_LARAB</name>
<keyword evidence="1" id="KW-0560">Oxidoreductase</keyword>
<dbReference type="PRINTS" id="PR00084">
    <property type="entry name" value="MTLDHDRGNASE"/>
</dbReference>
<dbReference type="InterPro" id="IPR023027">
    <property type="entry name" value="Mannitol_DH_CS"/>
</dbReference>
<proteinExistence type="predicted"/>
<dbReference type="InterPro" id="IPR036291">
    <property type="entry name" value="NAD(P)-bd_dom_sf"/>
</dbReference>
<reference evidence="5 6" key="1">
    <citation type="submission" date="2018-06" db="EMBL/GenBank/DDBJ databases">
        <title>Genomic Encyclopedia of Archaeal and Bacterial Type Strains, Phase II (KMG-II): from individual species to whole genera.</title>
        <authorList>
            <person name="Goeker M."/>
        </authorList>
    </citation>
    <scope>NUCLEOTIDE SEQUENCE [LARGE SCALE GENOMIC DNA]</scope>
    <source>
        <strain evidence="5 6">DSM 21851</strain>
    </source>
</reference>
<accession>A0A327WQE4</accession>
<gene>
    <name evidence="5" type="ORF">LX87_04063</name>
</gene>
<dbReference type="Gene3D" id="1.10.1040.10">
    <property type="entry name" value="N-(1-d-carboxylethyl)-l-norvaline Dehydrogenase, domain 2"/>
    <property type="match status" value="1"/>
</dbReference>
<feature type="domain" description="Mannitol dehydrogenase N-terminal" evidence="3">
    <location>
        <begin position="17"/>
        <end position="255"/>
    </location>
</feature>
<dbReference type="InterPro" id="IPR013118">
    <property type="entry name" value="Mannitol_DH_C"/>
</dbReference>
<evidence type="ECO:0000259" key="3">
    <source>
        <dbReference type="Pfam" id="PF01232"/>
    </source>
</evidence>
<dbReference type="Pfam" id="PF01232">
    <property type="entry name" value="Mannitol_dh"/>
    <property type="match status" value="1"/>
</dbReference>
<sequence>MTSLNRSNHPAAIHPERVLQFGTGVLLRGLPDYLIHKANQQGIFNGSIVVVKSTGGATDEFAEQDGLYTVVSRGLQKGQLVDKHTVVSAISRVISAQEDWKAVLDVAKKPSLQVIISNTTEVGIQYVEESIFQNPPQSYPAKLTAFLYERFKNFGGGRNKGLVVVPTELISDNGLKLRDIVEKIALHNELGKLFMKWLKYHVRFCNSLVDRIVPGKPDTETHAQLQQKLGYSDKLLIMAEPYRLWAIEGDDRVKNVLTFAKTDPGVIIDEDINFYRERKLRVLNGSHTISVPLAYLLGLETVHEMMQHPLMSRFVEDVITHEIVPTLPEWMIPEENPEAVREFAADVLDRFRNPYIEHLLLNITLQETLKMRARNLPTIQRFVEQHEQIPQRMALGFAAYLRFMKAVREEDGVYLGEATTPTGGIITYPIRDDHAEYFYKLWQQVDVHDASSVRNFVQTLCADTLLWETDLSVLSGFGDAVADHLSNLLTLGVEATLERHVAAAESTTSGSEIG</sequence>
<evidence type="ECO:0000259" key="4">
    <source>
        <dbReference type="Pfam" id="PF08125"/>
    </source>
</evidence>
<dbReference type="GO" id="GO:0005829">
    <property type="term" value="C:cytosol"/>
    <property type="evidence" value="ECO:0007669"/>
    <property type="project" value="TreeGrafter"/>
</dbReference>
<evidence type="ECO:0000313" key="5">
    <source>
        <dbReference type="EMBL" id="RAJ94179.1"/>
    </source>
</evidence>
<keyword evidence="2" id="KW-0520">NAD</keyword>
<organism evidence="5 6">
    <name type="scientific">Larkinella arboricola</name>
    <dbReference type="NCBI Taxonomy" id="643671"/>
    <lineage>
        <taxon>Bacteria</taxon>
        <taxon>Pseudomonadati</taxon>
        <taxon>Bacteroidota</taxon>
        <taxon>Cytophagia</taxon>
        <taxon>Cytophagales</taxon>
        <taxon>Spirosomataceae</taxon>
        <taxon>Larkinella</taxon>
    </lineage>
</organism>
<dbReference type="Gene3D" id="3.40.50.720">
    <property type="entry name" value="NAD(P)-binding Rossmann-like Domain"/>
    <property type="match status" value="1"/>
</dbReference>
<evidence type="ECO:0000313" key="6">
    <source>
        <dbReference type="Proteomes" id="UP000248790"/>
    </source>
</evidence>
<dbReference type="OrthoDB" id="9768714at2"/>
<dbReference type="SUPFAM" id="SSF51735">
    <property type="entry name" value="NAD(P)-binding Rossmann-fold domains"/>
    <property type="match status" value="1"/>
</dbReference>
<comment type="caution">
    <text evidence="5">The sequence shown here is derived from an EMBL/GenBank/DDBJ whole genome shotgun (WGS) entry which is preliminary data.</text>
</comment>
<dbReference type="InterPro" id="IPR000669">
    <property type="entry name" value="Mannitol_DH"/>
</dbReference>
<dbReference type="Pfam" id="PF08125">
    <property type="entry name" value="Mannitol_dh_C"/>
    <property type="match status" value="1"/>
</dbReference>
<dbReference type="Proteomes" id="UP000248790">
    <property type="component" value="Unassembled WGS sequence"/>
</dbReference>
<feature type="domain" description="Mannitol dehydrogenase C-terminal" evidence="4">
    <location>
        <begin position="271"/>
        <end position="410"/>
    </location>
</feature>
<dbReference type="GO" id="GO:0008926">
    <property type="term" value="F:mannitol-1-phosphate 5-dehydrogenase activity"/>
    <property type="evidence" value="ECO:0007669"/>
    <property type="project" value="TreeGrafter"/>
</dbReference>
<evidence type="ECO:0000256" key="2">
    <source>
        <dbReference type="ARBA" id="ARBA00023027"/>
    </source>
</evidence>
<dbReference type="RefSeq" id="WP_111630090.1">
    <property type="nucleotide sequence ID" value="NZ_QLMC01000005.1"/>
</dbReference>
<dbReference type="PANTHER" id="PTHR30524">
    <property type="entry name" value="MANNITOL-1-PHOSPHATE 5-DEHYDROGENASE"/>
    <property type="match status" value="1"/>
</dbReference>